<evidence type="ECO:0000313" key="2">
    <source>
        <dbReference type="Proteomes" id="UP000024635"/>
    </source>
</evidence>
<dbReference type="EMBL" id="JARK01001419">
    <property type="protein sequence ID" value="EYC05203.1"/>
    <property type="molecule type" value="Genomic_DNA"/>
</dbReference>
<accession>A0A016TS06</accession>
<dbReference type="AlphaFoldDB" id="A0A016TS06"/>
<evidence type="ECO:0000313" key="1">
    <source>
        <dbReference type="EMBL" id="EYC05203.1"/>
    </source>
</evidence>
<reference evidence="2" key="1">
    <citation type="journal article" date="2015" name="Nat. Genet.">
        <title>The genome and transcriptome of the zoonotic hookworm Ancylostoma ceylanicum identify infection-specific gene families.</title>
        <authorList>
            <person name="Schwarz E.M."/>
            <person name="Hu Y."/>
            <person name="Antoshechkin I."/>
            <person name="Miller M.M."/>
            <person name="Sternberg P.W."/>
            <person name="Aroian R.V."/>
        </authorList>
    </citation>
    <scope>NUCLEOTIDE SEQUENCE</scope>
    <source>
        <strain evidence="2">HY135</strain>
    </source>
</reference>
<comment type="caution">
    <text evidence="1">The sequence shown here is derived from an EMBL/GenBank/DDBJ whole genome shotgun (WGS) entry which is preliminary data.</text>
</comment>
<organism evidence="1 2">
    <name type="scientific">Ancylostoma ceylanicum</name>
    <dbReference type="NCBI Taxonomy" id="53326"/>
    <lineage>
        <taxon>Eukaryota</taxon>
        <taxon>Metazoa</taxon>
        <taxon>Ecdysozoa</taxon>
        <taxon>Nematoda</taxon>
        <taxon>Chromadorea</taxon>
        <taxon>Rhabditida</taxon>
        <taxon>Rhabditina</taxon>
        <taxon>Rhabditomorpha</taxon>
        <taxon>Strongyloidea</taxon>
        <taxon>Ancylostomatidae</taxon>
        <taxon>Ancylostomatinae</taxon>
        <taxon>Ancylostoma</taxon>
    </lineage>
</organism>
<protein>
    <submittedName>
        <fullName evidence="1">Uncharacterized protein</fullName>
    </submittedName>
</protein>
<sequence length="93" mass="10335">MRINATCAVKAFRRGVRKVLHLTLRLKRVWVTMSQDEVVTSPFSVNLSSLAFKLCMCSMVKSRANKYESIVKGGDRVPLNQSCGSDTPPFASL</sequence>
<name>A0A016TS06_9BILA</name>
<proteinExistence type="predicted"/>
<gene>
    <name evidence="1" type="primary">Acey_s0083.g1647</name>
    <name evidence="1" type="ORF">Y032_0083g1647</name>
</gene>
<keyword evidence="2" id="KW-1185">Reference proteome</keyword>
<dbReference type="Proteomes" id="UP000024635">
    <property type="component" value="Unassembled WGS sequence"/>
</dbReference>